<protein>
    <submittedName>
        <fullName evidence="1">Uncharacterized protein</fullName>
    </submittedName>
</protein>
<gene>
    <name evidence="1" type="ORF">K678_05578</name>
</gene>
<reference evidence="1 2" key="1">
    <citation type="submission" date="2013-04" db="EMBL/GenBank/DDBJ databases">
        <authorList>
            <person name="Kuznetsov B."/>
            <person name="Ivanovsky R."/>
        </authorList>
    </citation>
    <scope>NUCLEOTIDE SEQUENCE [LARGE SCALE GENOMIC DNA]</scope>
    <source>
        <strain evidence="1 2">MGU-K5</strain>
    </source>
</reference>
<sequence>MFRPSIQDWTGQESLTVTMRNLSVDPTGTTLSSTTTAPITSAISPQLGLSDDLVFAVGTESTSPVTVTFDSVQTAPAPLWGISAQTGGSATLFETQLTYVAATAHAGLEHVQVRTENGLTAASLSVLCFTDAVENTLTGGTGSLAVLNASTHLDALSVTIGGVRVRHGGSLIVSGSDAMATITVGGAVEAGGTISVSGGGLTLAGGATLRNAGIISLSGARLAGTGTLDLVSGGSLALRLATEVGIALTTAAAAQILIDGGTASASVLFDQTLINNGTLTLSAGAGNSAALSVAPGMENYGTLLVSGDAAGSAAINADNLGNSGQMTVGQDLTVTAREFGNGGTLTVNATLALRDDTDSAPDSHLAFTNDGLLAGTGTLDLSDATFTNQGYLSPGGLGTAGTLTVEGAMTLGNSSVLALDLAGPAISDHLTVQGGALTYGGTLVFSILANPTLDTPISVISAPDQPIAGYFTALRGMDNGTLVVDPLFGGHGLSVALHAATRLGSNATYDSSGETVNDYLIGTGINETVSLKGGADVFVGHGGGNRIGVSALDFHFIDGGAVGGNELRWDGGSDSLFDATQIRPEALQHFDLLNLSGGGDAVLDYAHVKAMTGGTNSYTGTGHTLLVIGGDANHVQLAGGGWEHGDSVNVTVNGHQESYTQYSNDGVRVLVDHNAHIS</sequence>
<dbReference type="eggNOG" id="COG2931">
    <property type="taxonomic scope" value="Bacteria"/>
</dbReference>
<dbReference type="EMBL" id="AQPH01000013">
    <property type="protein sequence ID" value="EPY02541.1"/>
    <property type="molecule type" value="Genomic_DNA"/>
</dbReference>
<dbReference type="STRING" id="1316936.K678_05578"/>
<evidence type="ECO:0000313" key="2">
    <source>
        <dbReference type="Proteomes" id="UP000015350"/>
    </source>
</evidence>
<evidence type="ECO:0000313" key="1">
    <source>
        <dbReference type="EMBL" id="EPY02541.1"/>
    </source>
</evidence>
<dbReference type="Proteomes" id="UP000015350">
    <property type="component" value="Unassembled WGS sequence"/>
</dbReference>
<name>S9TJT5_MAGFU</name>
<accession>S9TJT5</accession>
<organism evidence="1 2">
    <name type="scientific">Magnetospirillum fulvum MGU-K5</name>
    <dbReference type="NCBI Taxonomy" id="1316936"/>
    <lineage>
        <taxon>Bacteria</taxon>
        <taxon>Pseudomonadati</taxon>
        <taxon>Pseudomonadota</taxon>
        <taxon>Alphaproteobacteria</taxon>
        <taxon>Rhodospirillales</taxon>
        <taxon>Rhodospirillaceae</taxon>
        <taxon>Magnetospirillum</taxon>
    </lineage>
</organism>
<proteinExistence type="predicted"/>
<dbReference type="AlphaFoldDB" id="S9TJT5"/>
<comment type="caution">
    <text evidence="1">The sequence shown here is derived from an EMBL/GenBank/DDBJ whole genome shotgun (WGS) entry which is preliminary data.</text>
</comment>